<name>A0A844AEV1_RHIFR</name>
<accession>A0A844AEV1</accession>
<dbReference type="Pfam" id="PF00550">
    <property type="entry name" value="PP-binding"/>
    <property type="match status" value="1"/>
</dbReference>
<evidence type="ECO:0000313" key="2">
    <source>
        <dbReference type="EMBL" id="MQX11734.1"/>
    </source>
</evidence>
<organism evidence="2 3">
    <name type="scientific">Rhizobium fredii</name>
    <name type="common">Sinorhizobium fredii</name>
    <dbReference type="NCBI Taxonomy" id="380"/>
    <lineage>
        <taxon>Bacteria</taxon>
        <taxon>Pseudomonadati</taxon>
        <taxon>Pseudomonadota</taxon>
        <taxon>Alphaproteobacteria</taxon>
        <taxon>Hyphomicrobiales</taxon>
        <taxon>Rhizobiaceae</taxon>
        <taxon>Sinorhizobium/Ensifer group</taxon>
        <taxon>Sinorhizobium</taxon>
    </lineage>
</organism>
<sequence length="81" mass="8997">MTDAELSDLVARSLYAVAPDVEGEPIDPNKSFRAQFEIDSMDFLNFVIGLHKATGVEILEQDYPDLQTLSGAVAFLRQRLP</sequence>
<dbReference type="Proteomes" id="UP000466694">
    <property type="component" value="Unassembled WGS sequence"/>
</dbReference>
<dbReference type="InterPro" id="IPR009081">
    <property type="entry name" value="PP-bd_ACP"/>
</dbReference>
<dbReference type="AlphaFoldDB" id="A0A844AEV1"/>
<dbReference type="InterPro" id="IPR036736">
    <property type="entry name" value="ACP-like_sf"/>
</dbReference>
<dbReference type="Gene3D" id="1.10.1200.10">
    <property type="entry name" value="ACP-like"/>
    <property type="match status" value="1"/>
</dbReference>
<gene>
    <name evidence="2" type="ORF">GHK48_26655</name>
</gene>
<dbReference type="SUPFAM" id="SSF47336">
    <property type="entry name" value="ACP-like"/>
    <property type="match status" value="1"/>
</dbReference>
<dbReference type="EMBL" id="WISZ01000192">
    <property type="protein sequence ID" value="MQX11734.1"/>
    <property type="molecule type" value="Genomic_DNA"/>
</dbReference>
<evidence type="ECO:0000313" key="3">
    <source>
        <dbReference type="Proteomes" id="UP000466694"/>
    </source>
</evidence>
<proteinExistence type="predicted"/>
<evidence type="ECO:0000259" key="1">
    <source>
        <dbReference type="Pfam" id="PF00550"/>
    </source>
</evidence>
<protein>
    <submittedName>
        <fullName evidence="2">Acyl carrier protein</fullName>
    </submittedName>
</protein>
<comment type="caution">
    <text evidence="2">The sequence shown here is derived from an EMBL/GenBank/DDBJ whole genome shotgun (WGS) entry which is preliminary data.</text>
</comment>
<feature type="domain" description="Carrier" evidence="1">
    <location>
        <begin position="20"/>
        <end position="76"/>
    </location>
</feature>
<dbReference type="RefSeq" id="WP_014857829.1">
    <property type="nucleotide sequence ID" value="NZ_BJNI01000044.1"/>
</dbReference>
<reference evidence="2 3" key="1">
    <citation type="journal article" date="2013" name="Genome Biol.">
        <title>Comparative genomics of the core and accessory genomes of 48 Sinorhizobium strains comprising five genospecies.</title>
        <authorList>
            <person name="Sugawara M."/>
            <person name="Epstein B."/>
            <person name="Badgley B.D."/>
            <person name="Unno T."/>
            <person name="Xu L."/>
            <person name="Reese J."/>
            <person name="Gyaneshwar P."/>
            <person name="Denny R."/>
            <person name="Mudge J."/>
            <person name="Bharti A.K."/>
            <person name="Farmer A.D."/>
            <person name="May G.D."/>
            <person name="Woodward J.E."/>
            <person name="Medigue C."/>
            <person name="Vallenet D."/>
            <person name="Lajus A."/>
            <person name="Rouy Z."/>
            <person name="Martinez-Vaz B."/>
            <person name="Tiffin P."/>
            <person name="Young N.D."/>
            <person name="Sadowsky M.J."/>
        </authorList>
    </citation>
    <scope>NUCLEOTIDE SEQUENCE [LARGE SCALE GENOMIC DNA]</scope>
    <source>
        <strain evidence="2 3">USDA205</strain>
    </source>
</reference>